<keyword evidence="1" id="KW-0472">Membrane</keyword>
<dbReference type="AlphaFoldDB" id="A0A251XBP8"/>
<comment type="caution">
    <text evidence="3">The sequence shown here is derived from an EMBL/GenBank/DDBJ whole genome shotgun (WGS) entry which is preliminary data.</text>
</comment>
<dbReference type="Gene3D" id="3.30.70.1230">
    <property type="entry name" value="Nucleotide cyclase"/>
    <property type="match status" value="1"/>
</dbReference>
<dbReference type="GO" id="GO:0004016">
    <property type="term" value="F:adenylate cyclase activity"/>
    <property type="evidence" value="ECO:0007669"/>
    <property type="project" value="UniProtKB-ARBA"/>
</dbReference>
<dbReference type="InterPro" id="IPR029787">
    <property type="entry name" value="Nucleotide_cyclase"/>
</dbReference>
<keyword evidence="4" id="KW-1185">Reference proteome</keyword>
<sequence>MLDFLSVLFQVKNRQWLIFSLLLALLLMQCIFLLLLTLQLSHSLTTLEQYGYALLGSQVGWFAVFLNSAILEKELLNGLHELSAFTPWQMLLLLWGVCLLGGILGFIFSRKKMSLRLLAFILLSGLSLIQSILFYAWQWPVVLFLLALCGTAGIAFIYFSYLSALQQKYLAQLFYPQLSENQLKHIERQQTQDQWLAQRLTATILFVQLYDLKKNFDTLDPTLLMELLNDYNMIVVNIVARYEGQVLRCAANTLIVAFGVPIASDSAEQIACDARRAVDCALAMRRDLEAWRQQAIMQGMSAARVRMGVYTGALTTGLLSDGQKSHYAILGDTINVAMHISDFNPQLDGQSGYRIFIGDTTLTLLANYYETQYVGTMSVNNKREMNIHRVTGRILLFNSI</sequence>
<feature type="transmembrane region" description="Helical" evidence="1">
    <location>
        <begin position="115"/>
        <end position="137"/>
    </location>
</feature>
<dbReference type="InterPro" id="IPR001054">
    <property type="entry name" value="A/G_cyclase"/>
</dbReference>
<evidence type="ECO:0000256" key="1">
    <source>
        <dbReference type="SAM" id="Phobius"/>
    </source>
</evidence>
<dbReference type="InterPro" id="IPR050697">
    <property type="entry name" value="Adenylyl/Guanylyl_Cyclase_3/4"/>
</dbReference>
<dbReference type="PANTHER" id="PTHR43081">
    <property type="entry name" value="ADENYLATE CYCLASE, TERMINAL-DIFFERENTIATION SPECIFIC-RELATED"/>
    <property type="match status" value="1"/>
</dbReference>
<feature type="transmembrane region" description="Helical" evidence="1">
    <location>
        <begin position="90"/>
        <end position="108"/>
    </location>
</feature>
<dbReference type="CDD" id="cd07302">
    <property type="entry name" value="CHD"/>
    <property type="match status" value="1"/>
</dbReference>
<proteinExistence type="predicted"/>
<dbReference type="GO" id="GO:0009190">
    <property type="term" value="P:cyclic nucleotide biosynthetic process"/>
    <property type="evidence" value="ECO:0007669"/>
    <property type="project" value="InterPro"/>
</dbReference>
<organism evidence="3 4">
    <name type="scientific">Thioflexithrix psekupsensis</name>
    <dbReference type="NCBI Taxonomy" id="1570016"/>
    <lineage>
        <taxon>Bacteria</taxon>
        <taxon>Pseudomonadati</taxon>
        <taxon>Pseudomonadota</taxon>
        <taxon>Gammaproteobacteria</taxon>
        <taxon>Thiotrichales</taxon>
        <taxon>Thioflexithrix</taxon>
    </lineage>
</organism>
<reference evidence="3 4" key="1">
    <citation type="submission" date="2016-12" db="EMBL/GenBank/DDBJ databases">
        <title>Thioflexothrix psekupsii D3 genome sequencing and assembly.</title>
        <authorList>
            <person name="Fomenkov A."/>
            <person name="Vincze T."/>
            <person name="Grabovich M."/>
            <person name="Anton B.P."/>
            <person name="Dubinina G."/>
            <person name="Orlova M."/>
            <person name="Belousova E."/>
            <person name="Roberts R.J."/>
        </authorList>
    </citation>
    <scope>NUCLEOTIDE SEQUENCE [LARGE SCALE GENOMIC DNA]</scope>
    <source>
        <strain evidence="3">D3</strain>
    </source>
</reference>
<protein>
    <recommendedName>
        <fullName evidence="2">Guanylate cyclase domain-containing protein</fullName>
    </recommendedName>
</protein>
<dbReference type="Pfam" id="PF00211">
    <property type="entry name" value="Guanylate_cyc"/>
    <property type="match status" value="1"/>
</dbReference>
<feature type="transmembrane region" description="Helical" evidence="1">
    <location>
        <begin position="50"/>
        <end position="70"/>
    </location>
</feature>
<dbReference type="GO" id="GO:0035556">
    <property type="term" value="P:intracellular signal transduction"/>
    <property type="evidence" value="ECO:0007669"/>
    <property type="project" value="InterPro"/>
</dbReference>
<keyword evidence="1" id="KW-1133">Transmembrane helix</keyword>
<dbReference type="EMBL" id="MSLT01000006">
    <property type="protein sequence ID" value="OUD15345.1"/>
    <property type="molecule type" value="Genomic_DNA"/>
</dbReference>
<feature type="transmembrane region" description="Helical" evidence="1">
    <location>
        <begin position="143"/>
        <end position="162"/>
    </location>
</feature>
<feature type="transmembrane region" description="Helical" evidence="1">
    <location>
        <begin position="16"/>
        <end position="38"/>
    </location>
</feature>
<evidence type="ECO:0000313" key="3">
    <source>
        <dbReference type="EMBL" id="OUD15345.1"/>
    </source>
</evidence>
<dbReference type="Proteomes" id="UP000194798">
    <property type="component" value="Unassembled WGS sequence"/>
</dbReference>
<accession>A0A251XBP8</accession>
<keyword evidence="1" id="KW-0812">Transmembrane</keyword>
<evidence type="ECO:0000313" key="4">
    <source>
        <dbReference type="Proteomes" id="UP000194798"/>
    </source>
</evidence>
<dbReference type="OrthoDB" id="9806704at2"/>
<feature type="domain" description="Guanylate cyclase" evidence="2">
    <location>
        <begin position="203"/>
        <end position="341"/>
    </location>
</feature>
<evidence type="ECO:0000259" key="2">
    <source>
        <dbReference type="PROSITE" id="PS50125"/>
    </source>
</evidence>
<name>A0A251XBP8_9GAMM</name>
<dbReference type="PROSITE" id="PS50125">
    <property type="entry name" value="GUANYLATE_CYCLASE_2"/>
    <property type="match status" value="1"/>
</dbReference>
<dbReference type="PANTHER" id="PTHR43081:SF1">
    <property type="entry name" value="ADENYLATE CYCLASE, TERMINAL-DIFFERENTIATION SPECIFIC"/>
    <property type="match status" value="1"/>
</dbReference>
<gene>
    <name evidence="3" type="ORF">TPSD3_02105</name>
</gene>
<dbReference type="SUPFAM" id="SSF55073">
    <property type="entry name" value="Nucleotide cyclase"/>
    <property type="match status" value="1"/>
</dbReference>